<dbReference type="Proteomes" id="UP000789833">
    <property type="component" value="Unassembled WGS sequence"/>
</dbReference>
<dbReference type="SUPFAM" id="SSF53474">
    <property type="entry name" value="alpha/beta-Hydrolases"/>
    <property type="match status" value="1"/>
</dbReference>
<evidence type="ECO:0000259" key="1">
    <source>
        <dbReference type="Pfam" id="PF01764"/>
    </source>
</evidence>
<dbReference type="RefSeq" id="WP_230505315.1">
    <property type="nucleotide sequence ID" value="NZ_CAKJTJ010000062.1"/>
</dbReference>
<dbReference type="Gene3D" id="3.40.50.1820">
    <property type="entry name" value="alpha/beta hydrolase"/>
    <property type="match status" value="1"/>
</dbReference>
<sequence>MNKLVQNILSKDWAIFLAECCQLAYDQFLQNGVFFPPEGFELIKEFKGVSFYSHEWFGFILESDEAIVVSFRGTQTDLDWISDADIFQTPFPYCPSKPLVHSGFLSIYQSMREELFHCLQALPSNKMLFVTGHSLGGALATLLALDNALNATFTSICMYNYGSPRVGNDDFAKIYNKSVPTSIRFVNLADLVPFVPPTKVVGPVSKKTWYYHHIGHQSLFILREGSIVKNHSIETYMKAMSEKL</sequence>
<dbReference type="PANTHER" id="PTHR45856:SF24">
    <property type="entry name" value="FUNGAL LIPASE-LIKE DOMAIN-CONTAINING PROTEIN"/>
    <property type="match status" value="1"/>
</dbReference>
<reference evidence="2 3" key="1">
    <citation type="submission" date="2021-10" db="EMBL/GenBank/DDBJ databases">
        <authorList>
            <person name="Criscuolo A."/>
        </authorList>
    </citation>
    <scope>NUCLEOTIDE SEQUENCE [LARGE SCALE GENOMIC DNA]</scope>
    <source>
        <strain evidence="3">CIP 111883</strain>
    </source>
</reference>
<keyword evidence="3" id="KW-1185">Reference proteome</keyword>
<protein>
    <recommendedName>
        <fullName evidence="1">Fungal lipase-type domain-containing protein</fullName>
    </recommendedName>
</protein>
<dbReference type="InterPro" id="IPR002921">
    <property type="entry name" value="Fungal_lipase-type"/>
</dbReference>
<name>A0ABM8YUL0_9BACI</name>
<dbReference type="PANTHER" id="PTHR45856">
    <property type="entry name" value="ALPHA/BETA-HYDROLASES SUPERFAMILY PROTEIN"/>
    <property type="match status" value="1"/>
</dbReference>
<dbReference type="Pfam" id="PF01764">
    <property type="entry name" value="Lipase_3"/>
    <property type="match status" value="1"/>
</dbReference>
<organism evidence="2 3">
    <name type="scientific">Sutcliffiella rhizosphaerae</name>
    <dbReference type="NCBI Taxonomy" id="2880967"/>
    <lineage>
        <taxon>Bacteria</taxon>
        <taxon>Bacillati</taxon>
        <taxon>Bacillota</taxon>
        <taxon>Bacilli</taxon>
        <taxon>Bacillales</taxon>
        <taxon>Bacillaceae</taxon>
        <taxon>Sutcliffiella</taxon>
    </lineage>
</organism>
<gene>
    <name evidence="2" type="ORF">BACCIP111883_04500</name>
</gene>
<dbReference type="CDD" id="cd00519">
    <property type="entry name" value="Lipase_3"/>
    <property type="match status" value="1"/>
</dbReference>
<dbReference type="InterPro" id="IPR051218">
    <property type="entry name" value="Sec_MonoDiacylglyc_Lipase"/>
</dbReference>
<dbReference type="EMBL" id="CAKJTJ010000062">
    <property type="protein sequence ID" value="CAG9623668.1"/>
    <property type="molecule type" value="Genomic_DNA"/>
</dbReference>
<comment type="caution">
    <text evidence="2">The sequence shown here is derived from an EMBL/GenBank/DDBJ whole genome shotgun (WGS) entry which is preliminary data.</text>
</comment>
<evidence type="ECO:0000313" key="2">
    <source>
        <dbReference type="EMBL" id="CAG9623668.1"/>
    </source>
</evidence>
<feature type="domain" description="Fungal lipase-type" evidence="1">
    <location>
        <begin position="68"/>
        <end position="198"/>
    </location>
</feature>
<dbReference type="InterPro" id="IPR029058">
    <property type="entry name" value="AB_hydrolase_fold"/>
</dbReference>
<proteinExistence type="predicted"/>
<evidence type="ECO:0000313" key="3">
    <source>
        <dbReference type="Proteomes" id="UP000789833"/>
    </source>
</evidence>
<accession>A0ABM8YUL0</accession>